<comment type="caution">
    <text evidence="2">The sequence shown here is derived from an EMBL/GenBank/DDBJ whole genome shotgun (WGS) entry which is preliminary data.</text>
</comment>
<dbReference type="OrthoDB" id="10069295at2759"/>
<reference evidence="2" key="1">
    <citation type="journal article" date="2020" name="Stud. Mycol.">
        <title>101 Dothideomycetes genomes: a test case for predicting lifestyles and emergence of pathogens.</title>
        <authorList>
            <person name="Haridas S."/>
            <person name="Albert R."/>
            <person name="Binder M."/>
            <person name="Bloem J."/>
            <person name="Labutti K."/>
            <person name="Salamov A."/>
            <person name="Andreopoulos B."/>
            <person name="Baker S."/>
            <person name="Barry K."/>
            <person name="Bills G."/>
            <person name="Bluhm B."/>
            <person name="Cannon C."/>
            <person name="Castanera R."/>
            <person name="Culley D."/>
            <person name="Daum C."/>
            <person name="Ezra D."/>
            <person name="Gonzalez J."/>
            <person name="Henrissat B."/>
            <person name="Kuo A."/>
            <person name="Liang C."/>
            <person name="Lipzen A."/>
            <person name="Lutzoni F."/>
            <person name="Magnuson J."/>
            <person name="Mondo S."/>
            <person name="Nolan M."/>
            <person name="Ohm R."/>
            <person name="Pangilinan J."/>
            <person name="Park H.-J."/>
            <person name="Ramirez L."/>
            <person name="Alfaro M."/>
            <person name="Sun H."/>
            <person name="Tritt A."/>
            <person name="Yoshinaga Y."/>
            <person name="Zwiers L.-H."/>
            <person name="Turgeon B."/>
            <person name="Goodwin S."/>
            <person name="Spatafora J."/>
            <person name="Crous P."/>
            <person name="Grigoriev I."/>
        </authorList>
    </citation>
    <scope>NUCLEOTIDE SEQUENCE</scope>
    <source>
        <strain evidence="2">CBS 260.36</strain>
    </source>
</reference>
<protein>
    <recommendedName>
        <fullName evidence="1">Methyltransferase domain-containing protein</fullName>
    </recommendedName>
</protein>
<dbReference type="InterPro" id="IPR025714">
    <property type="entry name" value="Methyltranfer_dom"/>
</dbReference>
<feature type="domain" description="Methyltransferase" evidence="1">
    <location>
        <begin position="2"/>
        <end position="117"/>
    </location>
</feature>
<dbReference type="PANTHER" id="PTHR12843">
    <property type="entry name" value="PROTEIN-LYSINE N-METHYLTRANSFERASE METTL10"/>
    <property type="match status" value="1"/>
</dbReference>
<evidence type="ECO:0000313" key="3">
    <source>
        <dbReference type="Proteomes" id="UP000799439"/>
    </source>
</evidence>
<sequence length="161" mass="18263">MLFALIEEEWEGELVGVDYSETSVQLAKQIAISRIEQSSSTELSSPVFEQWDLLHADPGLWNKDGFDVVLDKGTFDAISLSAESDNSGRRIHETYRACILPLIRPHGLFVITSCNWTRDEILRWFSEPDSELSIFREVHYPSYTFGGQKGQSVCTVVFQKA</sequence>
<dbReference type="Proteomes" id="UP000799439">
    <property type="component" value="Unassembled WGS sequence"/>
</dbReference>
<proteinExistence type="predicted"/>
<organism evidence="2 3">
    <name type="scientific">Myriangium duriaei CBS 260.36</name>
    <dbReference type="NCBI Taxonomy" id="1168546"/>
    <lineage>
        <taxon>Eukaryota</taxon>
        <taxon>Fungi</taxon>
        <taxon>Dikarya</taxon>
        <taxon>Ascomycota</taxon>
        <taxon>Pezizomycotina</taxon>
        <taxon>Dothideomycetes</taxon>
        <taxon>Dothideomycetidae</taxon>
        <taxon>Myriangiales</taxon>
        <taxon>Myriangiaceae</taxon>
        <taxon>Myriangium</taxon>
    </lineage>
</organism>
<dbReference type="GO" id="GO:0016279">
    <property type="term" value="F:protein-lysine N-methyltransferase activity"/>
    <property type="evidence" value="ECO:0007669"/>
    <property type="project" value="TreeGrafter"/>
</dbReference>
<dbReference type="InterPro" id="IPR029063">
    <property type="entry name" value="SAM-dependent_MTases_sf"/>
</dbReference>
<keyword evidence="3" id="KW-1185">Reference proteome</keyword>
<evidence type="ECO:0000259" key="1">
    <source>
        <dbReference type="Pfam" id="PF13847"/>
    </source>
</evidence>
<dbReference type="PANTHER" id="PTHR12843:SF5">
    <property type="entry name" value="EEF1A LYSINE METHYLTRANSFERASE 2"/>
    <property type="match status" value="1"/>
</dbReference>
<dbReference type="EMBL" id="ML996087">
    <property type="protein sequence ID" value="KAF2152106.1"/>
    <property type="molecule type" value="Genomic_DNA"/>
</dbReference>
<dbReference type="Pfam" id="PF13847">
    <property type="entry name" value="Methyltransf_31"/>
    <property type="match status" value="1"/>
</dbReference>
<name>A0A9P4J0H3_9PEZI</name>
<dbReference type="SUPFAM" id="SSF53335">
    <property type="entry name" value="S-adenosyl-L-methionine-dependent methyltransferases"/>
    <property type="match status" value="1"/>
</dbReference>
<dbReference type="AlphaFoldDB" id="A0A9P4J0H3"/>
<dbReference type="GO" id="GO:0005737">
    <property type="term" value="C:cytoplasm"/>
    <property type="evidence" value="ECO:0007669"/>
    <property type="project" value="TreeGrafter"/>
</dbReference>
<dbReference type="Gene3D" id="3.40.50.150">
    <property type="entry name" value="Vaccinia Virus protein VP39"/>
    <property type="match status" value="1"/>
</dbReference>
<gene>
    <name evidence="2" type="ORF">K461DRAFT_279645</name>
</gene>
<accession>A0A9P4J0H3</accession>
<evidence type="ECO:0000313" key="2">
    <source>
        <dbReference type="EMBL" id="KAF2152106.1"/>
    </source>
</evidence>